<protein>
    <recommendedName>
        <fullName evidence="2">Tautomerase cis-CaaD-like domain-containing protein</fullName>
    </recommendedName>
</protein>
<dbReference type="AlphaFoldDB" id="A0A0E9NHE3"/>
<name>A0A0E9NHE3_SAICN</name>
<feature type="region of interest" description="Disordered" evidence="1">
    <location>
        <begin position="145"/>
        <end position="165"/>
    </location>
</feature>
<dbReference type="InterPro" id="IPR028116">
    <property type="entry name" value="Cis-CaaD-like"/>
</dbReference>
<keyword evidence="4" id="KW-1185">Reference proteome</keyword>
<organism evidence="3 4">
    <name type="scientific">Saitoella complicata (strain BCRC 22490 / CBS 7301 / JCM 7358 / NBRC 10748 / NRRL Y-17804)</name>
    <dbReference type="NCBI Taxonomy" id="698492"/>
    <lineage>
        <taxon>Eukaryota</taxon>
        <taxon>Fungi</taxon>
        <taxon>Dikarya</taxon>
        <taxon>Ascomycota</taxon>
        <taxon>Taphrinomycotina</taxon>
        <taxon>Taphrinomycotina incertae sedis</taxon>
        <taxon>Saitoella</taxon>
    </lineage>
</organism>
<accession>A0A0E9NHE3</accession>
<dbReference type="Gene3D" id="3.30.429.10">
    <property type="entry name" value="Macrophage Migration Inhibitory Factor"/>
    <property type="match status" value="1"/>
</dbReference>
<dbReference type="SUPFAM" id="SSF55331">
    <property type="entry name" value="Tautomerase/MIF"/>
    <property type="match status" value="1"/>
</dbReference>
<evidence type="ECO:0000256" key="1">
    <source>
        <dbReference type="SAM" id="MobiDB-lite"/>
    </source>
</evidence>
<reference evidence="3 4" key="2">
    <citation type="journal article" date="2014" name="J. Gen. Appl. Microbiol.">
        <title>The early diverging ascomycetous budding yeast Saitoella complicata has three histone deacetylases belonging to the Clr6, Hos2, and Rpd3 lineages.</title>
        <authorList>
            <person name="Nishida H."/>
            <person name="Matsumoto T."/>
            <person name="Kondo S."/>
            <person name="Hamamoto M."/>
            <person name="Yoshikawa H."/>
        </authorList>
    </citation>
    <scope>NUCLEOTIDE SEQUENCE [LARGE SCALE GENOMIC DNA]</scope>
    <source>
        <strain evidence="3 4">NRRL Y-17804</strain>
    </source>
</reference>
<dbReference type="OMA" id="SSAWHEL"/>
<evidence type="ECO:0000313" key="3">
    <source>
        <dbReference type="EMBL" id="GAO49096.1"/>
    </source>
</evidence>
<feature type="domain" description="Tautomerase cis-CaaD-like" evidence="2">
    <location>
        <begin position="30"/>
        <end position="159"/>
    </location>
</feature>
<reference evidence="3 4" key="1">
    <citation type="journal article" date="2011" name="J. Gen. Appl. Microbiol.">
        <title>Draft genome sequencing of the enigmatic yeast Saitoella complicata.</title>
        <authorList>
            <person name="Nishida H."/>
            <person name="Hamamoto M."/>
            <person name="Sugiyama J."/>
        </authorList>
    </citation>
    <scope>NUCLEOTIDE SEQUENCE [LARGE SCALE GENOMIC DNA]</scope>
    <source>
        <strain evidence="3 4">NRRL Y-17804</strain>
    </source>
</reference>
<evidence type="ECO:0000313" key="4">
    <source>
        <dbReference type="Proteomes" id="UP000033140"/>
    </source>
</evidence>
<dbReference type="Pfam" id="PF14832">
    <property type="entry name" value="Tautomerase_3"/>
    <property type="match status" value="1"/>
</dbReference>
<dbReference type="InterPro" id="IPR014347">
    <property type="entry name" value="Tautomerase/MIF_sf"/>
</dbReference>
<proteinExistence type="predicted"/>
<evidence type="ECO:0000259" key="2">
    <source>
        <dbReference type="Pfam" id="PF14832"/>
    </source>
</evidence>
<dbReference type="EMBL" id="BACD03000019">
    <property type="protein sequence ID" value="GAO49096.1"/>
    <property type="molecule type" value="Genomic_DNA"/>
</dbReference>
<sequence length="165" mass="18289">MKSGTPNNTPTPRTIGILLHSERPQIDITMPLYTLYYPPGAFTQWEKPAIAKRITDVHSSVTGAGAFFVKVIFVPVPAGDIFSGGKLDDQLVRITGVIRAGRDTEARQKILRGVWEGMQEFLGERKCEMHLEEMLGENVIAENGKFMPESGTDEEKRWNGNGGPM</sequence>
<reference evidence="3 4" key="3">
    <citation type="journal article" date="2015" name="Genome Announc.">
        <title>Draft Genome Sequence of the Archiascomycetous Yeast Saitoella complicata.</title>
        <authorList>
            <person name="Yamauchi K."/>
            <person name="Kondo S."/>
            <person name="Hamamoto M."/>
            <person name="Takahashi Y."/>
            <person name="Ogura Y."/>
            <person name="Hayashi T."/>
            <person name="Nishida H."/>
        </authorList>
    </citation>
    <scope>NUCLEOTIDE SEQUENCE [LARGE SCALE GENOMIC DNA]</scope>
    <source>
        <strain evidence="3 4">NRRL Y-17804</strain>
    </source>
</reference>
<comment type="caution">
    <text evidence="3">The sequence shown here is derived from an EMBL/GenBank/DDBJ whole genome shotgun (WGS) entry which is preliminary data.</text>
</comment>
<dbReference type="Proteomes" id="UP000033140">
    <property type="component" value="Unassembled WGS sequence"/>
</dbReference>
<gene>
    <name evidence="3" type="ORF">G7K_3254-t1</name>
</gene>